<dbReference type="Gene3D" id="3.30.70.100">
    <property type="match status" value="1"/>
</dbReference>
<organism evidence="1 2">
    <name type="scientific">Motilibacter rhizosphaerae</name>
    <dbReference type="NCBI Taxonomy" id="598652"/>
    <lineage>
        <taxon>Bacteria</taxon>
        <taxon>Bacillati</taxon>
        <taxon>Actinomycetota</taxon>
        <taxon>Actinomycetes</taxon>
        <taxon>Motilibacterales</taxon>
        <taxon>Motilibacteraceae</taxon>
        <taxon>Motilibacter</taxon>
    </lineage>
</organism>
<dbReference type="EMBL" id="SGXD01000001">
    <property type="protein sequence ID" value="RZS91653.1"/>
    <property type="molecule type" value="Genomic_DNA"/>
</dbReference>
<dbReference type="InterPro" id="IPR008000">
    <property type="entry name" value="Rham/fucose_mutarotase"/>
</dbReference>
<name>A0A4Q7NWG7_9ACTN</name>
<dbReference type="InterPro" id="IPR011008">
    <property type="entry name" value="Dimeric_a/b-barrel"/>
</dbReference>
<gene>
    <name evidence="1" type="ORF">EV189_0900</name>
</gene>
<dbReference type="GO" id="GO:0016857">
    <property type="term" value="F:racemase and epimerase activity, acting on carbohydrates and derivatives"/>
    <property type="evidence" value="ECO:0007669"/>
    <property type="project" value="InterPro"/>
</dbReference>
<sequence length="113" mass="12970">MIVALRTRLRVGHEEAYGRDHARVPDELFDALLRAGVTDWHIWRSGLDLFHVVECQDWAQTRASMATEPVEAVWQEHIGQHLEQPVDEEGHPRELLMAPVWSFADQRQGPAVP</sequence>
<dbReference type="OrthoDB" id="3826869at2"/>
<accession>A0A4Q7NWG7</accession>
<reference evidence="1 2" key="1">
    <citation type="submission" date="2019-02" db="EMBL/GenBank/DDBJ databases">
        <title>Genomic Encyclopedia of Type Strains, Phase IV (KMG-IV): sequencing the most valuable type-strain genomes for metagenomic binning, comparative biology and taxonomic classification.</title>
        <authorList>
            <person name="Goeker M."/>
        </authorList>
    </citation>
    <scope>NUCLEOTIDE SEQUENCE [LARGE SCALE GENOMIC DNA]</scope>
    <source>
        <strain evidence="1 2">DSM 45622</strain>
    </source>
</reference>
<comment type="caution">
    <text evidence="1">The sequence shown here is derived from an EMBL/GenBank/DDBJ whole genome shotgun (WGS) entry which is preliminary data.</text>
</comment>
<evidence type="ECO:0000313" key="2">
    <source>
        <dbReference type="Proteomes" id="UP000293638"/>
    </source>
</evidence>
<proteinExistence type="predicted"/>
<dbReference type="RefSeq" id="WP_130491696.1">
    <property type="nucleotide sequence ID" value="NZ_SGXD01000001.1"/>
</dbReference>
<evidence type="ECO:0000313" key="1">
    <source>
        <dbReference type="EMBL" id="RZS91653.1"/>
    </source>
</evidence>
<dbReference type="AlphaFoldDB" id="A0A4Q7NWG7"/>
<protein>
    <submittedName>
        <fullName evidence="1">L-rhamnose mutarotase</fullName>
    </submittedName>
</protein>
<dbReference type="Proteomes" id="UP000293638">
    <property type="component" value="Unassembled WGS sequence"/>
</dbReference>
<dbReference type="Pfam" id="PF05336">
    <property type="entry name" value="rhaM"/>
    <property type="match status" value="1"/>
</dbReference>
<dbReference type="SUPFAM" id="SSF54909">
    <property type="entry name" value="Dimeric alpha+beta barrel"/>
    <property type="match status" value="1"/>
</dbReference>
<keyword evidence="2" id="KW-1185">Reference proteome</keyword>